<accession>A0ABW4IE08</accession>
<evidence type="ECO:0008006" key="3">
    <source>
        <dbReference type="Google" id="ProtNLM"/>
    </source>
</evidence>
<keyword evidence="2" id="KW-1185">Reference proteome</keyword>
<dbReference type="RefSeq" id="WP_379663035.1">
    <property type="nucleotide sequence ID" value="NZ_JBHUDG010000019.1"/>
</dbReference>
<evidence type="ECO:0000313" key="1">
    <source>
        <dbReference type="EMBL" id="MFD1630657.1"/>
    </source>
</evidence>
<proteinExistence type="predicted"/>
<reference evidence="2" key="1">
    <citation type="journal article" date="2019" name="Int. J. Syst. Evol. Microbiol.">
        <title>The Global Catalogue of Microorganisms (GCM) 10K type strain sequencing project: providing services to taxonomists for standard genome sequencing and annotation.</title>
        <authorList>
            <consortium name="The Broad Institute Genomics Platform"/>
            <consortium name="The Broad Institute Genome Sequencing Center for Infectious Disease"/>
            <person name="Wu L."/>
            <person name="Ma J."/>
        </authorList>
    </citation>
    <scope>NUCLEOTIDE SEQUENCE [LARGE SCALE GENOMIC DNA]</scope>
    <source>
        <strain evidence="2">CCUG 53762</strain>
    </source>
</reference>
<dbReference type="InterPro" id="IPR010994">
    <property type="entry name" value="RuvA_2-like"/>
</dbReference>
<sequence>MSFRHLPFIIILFLPFGIKAQDPDLLIEKILEDITESREEEIDLEELSERLNYYKKFPININKTNREQLRELYFLSPIQIDQLLNHIKDTGSILEIYELQSIEGFNLETAKLLSLFCIIKPKNEFENFSVRSMFKNGKSDLMLRYGRGIELQRGFTIPKDSDKSRYLGSPDKMYTRYRFYFQNNIQFSLNLEKDAGEYFWNTSGQNNGPDFISASLYLRNLSSIEKLVIGDYSLQFGQGITLWSGLAFGKGTDIISTVKQDLGLRPYTSFTEYSFFRGIAAQTTIKKLRITPFFSTKFVDASTDIDNEGNLLVNNLQYTGLHRTPNELQNKNAIRQTVTGSHIELDHKWANIGFTFYHTGFNSNFSQSDLLYKRFSFTGSSLINSGINYSKTYKNFYFFGEASSSIPGGFAFLNGVLSSLSNKLSLIVLHRNYNKDFHNFFSQAIGENTRTENEKGLYSGFNYQVNKHYEFSFYADAFKFPWLKFGVDAPSKGYDIQGQFNYTPSKQLKMQLKYRLKEKEQNILDITTNALEYYRRQNYRLEIQYQIRPEMTLKNRAEVSQYKTSSTANRFGFLAFQDITYSKKRARLSGNIRYVIFDTDGYDTRIYTYENDVLFGYSIPGFQNKGIRFYLNTRYKVNKKIDLWMKYSLTRYRDTELIGSGLDEIAGNRKSDIRLQLRYLF</sequence>
<protein>
    <recommendedName>
        <fullName evidence="3">Helix-hairpin-helix motif-containing protein</fullName>
    </recommendedName>
</protein>
<evidence type="ECO:0000313" key="2">
    <source>
        <dbReference type="Proteomes" id="UP001597118"/>
    </source>
</evidence>
<dbReference type="EMBL" id="JBHUDG010000019">
    <property type="protein sequence ID" value="MFD1630657.1"/>
    <property type="molecule type" value="Genomic_DNA"/>
</dbReference>
<comment type="caution">
    <text evidence="1">The sequence shown here is derived from an EMBL/GenBank/DDBJ whole genome shotgun (WGS) entry which is preliminary data.</text>
</comment>
<gene>
    <name evidence="1" type="ORF">ACFSAH_12260</name>
</gene>
<name>A0ABW4IE08_9SPHI</name>
<dbReference type="SUPFAM" id="SSF47781">
    <property type="entry name" value="RuvA domain 2-like"/>
    <property type="match status" value="1"/>
</dbReference>
<organism evidence="1 2">
    <name type="scientific">Pseudopedobacter beijingensis</name>
    <dbReference type="NCBI Taxonomy" id="1207056"/>
    <lineage>
        <taxon>Bacteria</taxon>
        <taxon>Pseudomonadati</taxon>
        <taxon>Bacteroidota</taxon>
        <taxon>Sphingobacteriia</taxon>
        <taxon>Sphingobacteriales</taxon>
        <taxon>Sphingobacteriaceae</taxon>
        <taxon>Pseudopedobacter</taxon>
    </lineage>
</organism>
<dbReference type="Proteomes" id="UP001597118">
    <property type="component" value="Unassembled WGS sequence"/>
</dbReference>